<protein>
    <submittedName>
        <fullName evidence="1">TIGR02687 family protein</fullName>
    </submittedName>
</protein>
<dbReference type="RefSeq" id="WP_073518921.1">
    <property type="nucleotide sequence ID" value="NZ_MPOM01000009.1"/>
</dbReference>
<dbReference type="AlphaFoldDB" id="A0A1C4AAI6"/>
<dbReference type="NCBIfam" id="TIGR02687">
    <property type="entry name" value="BREX-1 system phosphatase PglZ type A"/>
    <property type="match status" value="1"/>
</dbReference>
<evidence type="ECO:0000313" key="2">
    <source>
        <dbReference type="Proteomes" id="UP000186535"/>
    </source>
</evidence>
<dbReference type="EMBL" id="MPON01000011">
    <property type="protein sequence ID" value="OKA33836.1"/>
    <property type="molecule type" value="Genomic_DNA"/>
</dbReference>
<gene>
    <name evidence="1" type="ORF">BJR07_25700</name>
</gene>
<sequence>MNIIEELLRLFHQQQEENNSTNRSLVFWYDAQSEERDVNEIEEALKRENIQLHYLDEHNAFRTKVLLEKEDTNNSYLIYAPFPKPEDRENFLLDILLYSGSYGEFQADEVAIRMKELRLDHLAIRPFLEEHTKFFDNKQRVAKFQKLLPNKSTVEQVKQTMLAVLCNAKSITPQDILKSVVAGGSLSDTNEMLEQVAKYLDTEVFYTFIEEYFGISKQDDNRLAQIMETIVFQHYAAYLDEKLLEFKYESTVPNICKVFVEDWLKSEERNVLEGILDILEQKWNVVQAVDQYTYQAFLRCDTFAVVERKILDVLHELLLNETIMVTEWKSILTERSKSYWYKTRFHKEYELLEKALRLYEWKDVFERNDIPKNEEEWVTVYTDKYYNIDQAYRHFQVHYVNEPNLDEYSELLERLTFWYENRYLVELGRYTDEIVEAKLKENWPITDVMQQKNFYRYMIRPLVEGSRERIFVIISDALRYEIGQELTNSFSQRLNTEVRLIPMQASLPTYTQLGMAALLPGKISDIKSDGTVYVDEVSTKGLQNRNKILQSREPDSVALKMEEFIGLSKEDGLGFIKGKRVVYLYHDNIDAIGDSGKTEGYTYEAVENTIERVKVAVRKLTGTYDAGRIFITSDHGFLYQSSQVKKHQKTESIKGDVFDSNRRFAIGKDLIEPEGTVKISLNYLGLEQEAVIAKGLNRFTAGGGLRFVHGGAMPQESIVPLIEYRQLKGKARKAEKELVDVRVTSIQKVITSYQFIVPFFQEEKVSNELYPRTLRAAFYRNNERISNELTIVFDSKGEVVERQTDAVFHLLEDRYKTGDVCVLRLEDVSGRTTEVYKEEEFELKLYSI</sequence>
<accession>A0A1C4AAI6</accession>
<organism evidence="1 2">
    <name type="scientific">Bacillus cereus</name>
    <dbReference type="NCBI Taxonomy" id="1396"/>
    <lineage>
        <taxon>Bacteria</taxon>
        <taxon>Bacillati</taxon>
        <taxon>Bacillota</taxon>
        <taxon>Bacilli</taxon>
        <taxon>Bacillales</taxon>
        <taxon>Bacillaceae</taxon>
        <taxon>Bacillus</taxon>
        <taxon>Bacillus cereus group</taxon>
    </lineage>
</organism>
<proteinExistence type="predicted"/>
<dbReference type="Pfam" id="PF08665">
    <property type="entry name" value="PglZ"/>
    <property type="match status" value="1"/>
</dbReference>
<evidence type="ECO:0000313" key="1">
    <source>
        <dbReference type="EMBL" id="OKA33836.1"/>
    </source>
</evidence>
<dbReference type="InterPro" id="IPR014060">
    <property type="entry name" value="PglZ"/>
</dbReference>
<reference evidence="1 2" key="1">
    <citation type="submission" date="2016-11" db="EMBL/GenBank/DDBJ databases">
        <title>Identification of Bacillus cereus isolated from egg-white.</title>
        <authorList>
            <person name="Soni A."/>
            <person name="Oey I."/>
            <person name="Silcock P."/>
            <person name="Bremer P."/>
        </authorList>
    </citation>
    <scope>NUCLEOTIDE SEQUENCE [LARGE SCALE GENOMIC DNA]</scope>
    <source>
        <strain evidence="1 2">NZAS03</strain>
    </source>
</reference>
<dbReference type="Proteomes" id="UP000186535">
    <property type="component" value="Unassembled WGS sequence"/>
</dbReference>
<name>A0A1C4AAI6_BACCE</name>
<comment type="caution">
    <text evidence="1">The sequence shown here is derived from an EMBL/GenBank/DDBJ whole genome shotgun (WGS) entry which is preliminary data.</text>
</comment>